<reference evidence="2 3" key="1">
    <citation type="submission" date="2016-08" db="EMBL/GenBank/DDBJ databases">
        <authorList>
            <person name="Seilhamer J.J."/>
        </authorList>
    </citation>
    <scope>NUCLEOTIDE SEQUENCE [LARGE SCALE GENOMIC DNA]</scope>
    <source>
        <strain evidence="2 3">KCTC 42603</strain>
    </source>
</reference>
<proteinExistence type="predicted"/>
<evidence type="ECO:0000313" key="3">
    <source>
        <dbReference type="Proteomes" id="UP000175691"/>
    </source>
</evidence>
<dbReference type="GO" id="GO:0005737">
    <property type="term" value="C:cytoplasm"/>
    <property type="evidence" value="ECO:0007669"/>
    <property type="project" value="TreeGrafter"/>
</dbReference>
<name>A0A1E7Z8C8_9ALTE</name>
<dbReference type="Pfam" id="PF00085">
    <property type="entry name" value="Thioredoxin"/>
    <property type="match status" value="1"/>
</dbReference>
<dbReference type="InterPro" id="IPR013766">
    <property type="entry name" value="Thioredoxin_domain"/>
</dbReference>
<dbReference type="AlphaFoldDB" id="A0A1E7Z8C8"/>
<dbReference type="PANTHER" id="PTHR45663:SF11">
    <property type="entry name" value="GEO12009P1"/>
    <property type="match status" value="1"/>
</dbReference>
<dbReference type="SUPFAM" id="SSF52833">
    <property type="entry name" value="Thioredoxin-like"/>
    <property type="match status" value="1"/>
</dbReference>
<dbReference type="GO" id="GO:0006950">
    <property type="term" value="P:response to stress"/>
    <property type="evidence" value="ECO:0007669"/>
    <property type="project" value="UniProtKB-ARBA"/>
</dbReference>
<evidence type="ECO:0000313" key="2">
    <source>
        <dbReference type="EMBL" id="OFC69780.1"/>
    </source>
</evidence>
<organism evidence="2 3">
    <name type="scientific">Alteromonas confluentis</name>
    <dbReference type="NCBI Taxonomy" id="1656094"/>
    <lineage>
        <taxon>Bacteria</taxon>
        <taxon>Pseudomonadati</taxon>
        <taxon>Pseudomonadota</taxon>
        <taxon>Gammaproteobacteria</taxon>
        <taxon>Alteromonadales</taxon>
        <taxon>Alteromonadaceae</taxon>
        <taxon>Alteromonas/Salinimonas group</taxon>
        <taxon>Alteromonas</taxon>
    </lineage>
</organism>
<dbReference type="InterPro" id="IPR011990">
    <property type="entry name" value="TPR-like_helical_dom_sf"/>
</dbReference>
<dbReference type="Pfam" id="PF14559">
    <property type="entry name" value="TPR_19"/>
    <property type="match status" value="1"/>
</dbReference>
<dbReference type="OrthoDB" id="9790390at2"/>
<evidence type="ECO:0000259" key="1">
    <source>
        <dbReference type="PROSITE" id="PS51352"/>
    </source>
</evidence>
<dbReference type="SUPFAM" id="SSF48452">
    <property type="entry name" value="TPR-like"/>
    <property type="match status" value="1"/>
</dbReference>
<feature type="domain" description="Thioredoxin" evidence="1">
    <location>
        <begin position="1"/>
        <end position="115"/>
    </location>
</feature>
<dbReference type="EMBL" id="MDHN01000037">
    <property type="protein sequence ID" value="OFC69780.1"/>
    <property type="molecule type" value="Genomic_DNA"/>
</dbReference>
<sequence length="286" mass="31992">MDNLVANNTVDITPENFQQVILVDSKEKIVLVDFWAEWSEESKAVSPILAKIASENRDNLILARVDCDRQQEVAAQFGIRSLPTVMVVKDGQPVDGFAGPQAEEQIREFLSKYLPNPEDEFLAKAGEAIYEGNYAAAFPFAKQAYELNESNVNAKYMYIDCLIETGSIEVAKTLLETITMVDQDSRYQTMLGKVELAEQAAESPEIQQLTAQVEAEPDNLQVKVELAVQLQQAHKSAEALSLLFSVLQKDLNFGEAKKLMLDMVNALPDGDSLKSEYRRKVYSLLY</sequence>
<dbReference type="CDD" id="cd02956">
    <property type="entry name" value="ybbN"/>
    <property type="match status" value="1"/>
</dbReference>
<dbReference type="PROSITE" id="PS51352">
    <property type="entry name" value="THIOREDOXIN_2"/>
    <property type="match status" value="1"/>
</dbReference>
<dbReference type="GO" id="GO:0015035">
    <property type="term" value="F:protein-disulfide reductase activity"/>
    <property type="evidence" value="ECO:0007669"/>
    <property type="project" value="TreeGrafter"/>
</dbReference>
<dbReference type="InterPro" id="IPR036249">
    <property type="entry name" value="Thioredoxin-like_sf"/>
</dbReference>
<gene>
    <name evidence="2" type="ORF">BFC18_17115</name>
</gene>
<dbReference type="Gene3D" id="1.25.40.10">
    <property type="entry name" value="Tetratricopeptide repeat domain"/>
    <property type="match status" value="2"/>
</dbReference>
<dbReference type="PANTHER" id="PTHR45663">
    <property type="entry name" value="GEO12009P1"/>
    <property type="match status" value="1"/>
</dbReference>
<comment type="caution">
    <text evidence="2">The sequence shown here is derived from an EMBL/GenBank/DDBJ whole genome shotgun (WGS) entry which is preliminary data.</text>
</comment>
<dbReference type="Pfam" id="PF14561">
    <property type="entry name" value="TPR_20"/>
    <property type="match status" value="1"/>
</dbReference>
<dbReference type="STRING" id="1656094.BFC18_17115"/>
<dbReference type="RefSeq" id="WP_070126578.1">
    <property type="nucleotide sequence ID" value="NZ_MDHN01000037.1"/>
</dbReference>
<protein>
    <submittedName>
        <fullName evidence="2">Co-chaperone YbbN</fullName>
    </submittedName>
</protein>
<dbReference type="Proteomes" id="UP000175691">
    <property type="component" value="Unassembled WGS sequence"/>
</dbReference>
<dbReference type="Gene3D" id="3.40.30.10">
    <property type="entry name" value="Glutaredoxin"/>
    <property type="match status" value="1"/>
</dbReference>
<keyword evidence="3" id="KW-1185">Reference proteome</keyword>
<accession>A0A1E7Z8C8</accession>